<keyword evidence="2" id="KW-0812">Transmembrane</keyword>
<accession>J4C3V6</accession>
<dbReference type="GeneID" id="20715550"/>
<dbReference type="AlphaFoldDB" id="J4C3V6"/>
<proteinExistence type="predicted"/>
<feature type="coiled-coil region" evidence="1">
    <location>
        <begin position="268"/>
        <end position="319"/>
    </location>
</feature>
<keyword evidence="1" id="KW-0175">Coiled coil</keyword>
<dbReference type="OMA" id="NDELCKY"/>
<dbReference type="VEuPathDB" id="PiroplasmaDB:TOT_030000369"/>
<feature type="transmembrane region" description="Helical" evidence="2">
    <location>
        <begin position="54"/>
        <end position="78"/>
    </location>
</feature>
<sequence>MKYMFDTLKLNGRKLASYSNICSPFAVKYYNLNYRRLYSGTNDVSSMLERKNLYWWQFKLFSLVLAGISSSYLGYVFVKSDYDFERFKAKLVLNWNSLIYDNTLSVKYKALLNSRFGTCLSKELNDELCKYFLNIDLKKENGFRRSDAICFLSEVNIDEKNKVVEAFVSKGQGESRDHKLLSGCTLNEFAQLVEALVLEERLKSNNEFDNQLLAKLVDMNIKNEVKLDCPASNYRMSNPLISGVARKMSDEVAKYIKDHEHEQLYVELKADLERNVQLKKKLESLSRSRRLTAAEHKRLNSINEEIAAINREMARLRHQHRKLFFM</sequence>
<keyword evidence="4" id="KW-1185">Reference proteome</keyword>
<keyword evidence="2" id="KW-0472">Membrane</keyword>
<evidence type="ECO:0000256" key="2">
    <source>
        <dbReference type="SAM" id="Phobius"/>
    </source>
</evidence>
<keyword evidence="2" id="KW-1133">Transmembrane helix</keyword>
<dbReference type="Proteomes" id="UP000003786">
    <property type="component" value="Chromosome 3"/>
</dbReference>
<dbReference type="KEGG" id="tot:TOT_030000369"/>
<protein>
    <submittedName>
        <fullName evidence="3">Uncharacterized protein</fullName>
    </submittedName>
</protein>
<evidence type="ECO:0000313" key="3">
    <source>
        <dbReference type="EMBL" id="BAM41106.1"/>
    </source>
</evidence>
<gene>
    <name evidence="3" type="ORF">TOT_030000369</name>
</gene>
<dbReference type="OrthoDB" id="361984at2759"/>
<dbReference type="eggNOG" id="ENOG502T2A7">
    <property type="taxonomic scope" value="Eukaryota"/>
</dbReference>
<reference evidence="3 4" key="1">
    <citation type="journal article" date="2012" name="MBio">
        <title>Comparative genome analysis of three eukaryotic parasites with differing abilities to transform leukocytes reveals key mediators of Theileria-induced leukocyte transformation.</title>
        <authorList>
            <person name="Hayashida K."/>
            <person name="Hara Y."/>
            <person name="Abe T."/>
            <person name="Yamasaki C."/>
            <person name="Toyoda A."/>
            <person name="Kosuge T."/>
            <person name="Suzuki Y."/>
            <person name="Sato Y."/>
            <person name="Kawashima S."/>
            <person name="Katayama T."/>
            <person name="Wakaguri H."/>
            <person name="Inoue N."/>
            <person name="Homma K."/>
            <person name="Tada-Umezaki M."/>
            <person name="Yagi Y."/>
            <person name="Fujii Y."/>
            <person name="Habara T."/>
            <person name="Kanehisa M."/>
            <person name="Watanabe H."/>
            <person name="Ito K."/>
            <person name="Gojobori T."/>
            <person name="Sugawara H."/>
            <person name="Imanishi T."/>
            <person name="Weir W."/>
            <person name="Gardner M."/>
            <person name="Pain A."/>
            <person name="Shiels B."/>
            <person name="Hattori M."/>
            <person name="Nene V."/>
            <person name="Sugimoto C."/>
        </authorList>
    </citation>
    <scope>NUCLEOTIDE SEQUENCE [LARGE SCALE GENOMIC DNA]</scope>
    <source>
        <strain evidence="3 4">Shintoku</strain>
    </source>
</reference>
<dbReference type="EMBL" id="AP011948">
    <property type="protein sequence ID" value="BAM41106.1"/>
    <property type="molecule type" value="Genomic_DNA"/>
</dbReference>
<name>J4C3V6_THEOR</name>
<evidence type="ECO:0000256" key="1">
    <source>
        <dbReference type="SAM" id="Coils"/>
    </source>
</evidence>
<organism evidence="3 4">
    <name type="scientific">Theileria orientalis strain Shintoku</name>
    <dbReference type="NCBI Taxonomy" id="869250"/>
    <lineage>
        <taxon>Eukaryota</taxon>
        <taxon>Sar</taxon>
        <taxon>Alveolata</taxon>
        <taxon>Apicomplexa</taxon>
        <taxon>Aconoidasida</taxon>
        <taxon>Piroplasmida</taxon>
        <taxon>Theileriidae</taxon>
        <taxon>Theileria</taxon>
    </lineage>
</organism>
<evidence type="ECO:0000313" key="4">
    <source>
        <dbReference type="Proteomes" id="UP000003786"/>
    </source>
</evidence>
<dbReference type="RefSeq" id="XP_009691407.1">
    <property type="nucleotide sequence ID" value="XM_009693112.1"/>
</dbReference>